<dbReference type="RefSeq" id="WP_193119884.1">
    <property type="nucleotide sequence ID" value="NZ_JADBGI010000001.1"/>
</dbReference>
<dbReference type="Proteomes" id="UP000806528">
    <property type="component" value="Unassembled WGS sequence"/>
</dbReference>
<feature type="domain" description="Carrier" evidence="1">
    <location>
        <begin position="5"/>
        <end position="83"/>
    </location>
</feature>
<evidence type="ECO:0000259" key="1">
    <source>
        <dbReference type="PROSITE" id="PS50075"/>
    </source>
</evidence>
<dbReference type="SUPFAM" id="SSF47336">
    <property type="entry name" value="ACP-like"/>
    <property type="match status" value="1"/>
</dbReference>
<dbReference type="InterPro" id="IPR036736">
    <property type="entry name" value="ACP-like_sf"/>
</dbReference>
<name>A0ABR9P069_9ACTN</name>
<proteinExistence type="predicted"/>
<gene>
    <name evidence="2" type="ORF">IDM40_00685</name>
</gene>
<reference evidence="2 3" key="1">
    <citation type="submission" date="2020-09" db="EMBL/GenBank/DDBJ databases">
        <title>Diversity and distribution of actinomycetes associated with coral in the coast of Hainan.</title>
        <authorList>
            <person name="Li F."/>
        </authorList>
    </citation>
    <scope>NUCLEOTIDE SEQUENCE [LARGE SCALE GENOMIC DNA]</scope>
    <source>
        <strain evidence="2 3">HNM0947</strain>
    </source>
</reference>
<protein>
    <recommendedName>
        <fullName evidence="1">Carrier domain-containing protein</fullName>
    </recommendedName>
</protein>
<dbReference type="PROSITE" id="PS50075">
    <property type="entry name" value="CARRIER"/>
    <property type="match status" value="1"/>
</dbReference>
<accession>A0ABR9P069</accession>
<dbReference type="Pfam" id="PF00550">
    <property type="entry name" value="PP-binding"/>
    <property type="match status" value="1"/>
</dbReference>
<evidence type="ECO:0000313" key="3">
    <source>
        <dbReference type="Proteomes" id="UP000806528"/>
    </source>
</evidence>
<sequence length="84" mass="9714">MNDRKQISESVSKHLATTIPELRDQEVSEDKDLREFAGFDSLGILESLVWLESEFNITIPDEELTVERFSSVKKMVDYVLDHRG</sequence>
<dbReference type="InterPro" id="IPR009081">
    <property type="entry name" value="PP-bd_ACP"/>
</dbReference>
<organism evidence="2 3">
    <name type="scientific">Nocardiopsis coralli</name>
    <dbReference type="NCBI Taxonomy" id="2772213"/>
    <lineage>
        <taxon>Bacteria</taxon>
        <taxon>Bacillati</taxon>
        <taxon>Actinomycetota</taxon>
        <taxon>Actinomycetes</taxon>
        <taxon>Streptosporangiales</taxon>
        <taxon>Nocardiopsidaceae</taxon>
        <taxon>Nocardiopsis</taxon>
    </lineage>
</organism>
<comment type="caution">
    <text evidence="2">The sequence shown here is derived from an EMBL/GenBank/DDBJ whole genome shotgun (WGS) entry which is preliminary data.</text>
</comment>
<keyword evidence="3" id="KW-1185">Reference proteome</keyword>
<evidence type="ECO:0000313" key="2">
    <source>
        <dbReference type="EMBL" id="MBE2997222.1"/>
    </source>
</evidence>
<dbReference type="Gene3D" id="1.10.1200.10">
    <property type="entry name" value="ACP-like"/>
    <property type="match status" value="1"/>
</dbReference>
<dbReference type="EMBL" id="JADBGI010000001">
    <property type="protein sequence ID" value="MBE2997222.1"/>
    <property type="molecule type" value="Genomic_DNA"/>
</dbReference>